<dbReference type="Proteomes" id="UP000199705">
    <property type="component" value="Unassembled WGS sequence"/>
</dbReference>
<keyword evidence="2" id="KW-1185">Reference proteome</keyword>
<gene>
    <name evidence="1" type="ORF">SAMN05192573_11657</name>
</gene>
<dbReference type="EMBL" id="FNCG01000016">
    <property type="protein sequence ID" value="SDI11293.1"/>
    <property type="molecule type" value="Genomic_DNA"/>
</dbReference>
<dbReference type="OrthoDB" id="9800027at2"/>
<name>A0A1G8HXC5_9SPHI</name>
<accession>A0A1G8HXC5</accession>
<sequence>MKKFVIERELPGAGNLSAEELQAISQASCSVVNELGKPYHWIQSFVTADKIYCIHIAESEDVIREHAMKGGFPVTSIAEVKAIIDPTTSTATV</sequence>
<evidence type="ECO:0000313" key="2">
    <source>
        <dbReference type="Proteomes" id="UP000199705"/>
    </source>
</evidence>
<dbReference type="RefSeq" id="WP_091173310.1">
    <property type="nucleotide sequence ID" value="NZ_FNCG01000016.1"/>
</dbReference>
<dbReference type="InterPro" id="IPR025336">
    <property type="entry name" value="SCO4226-like"/>
</dbReference>
<protein>
    <submittedName>
        <fullName evidence="1">Uncharacterized protein</fullName>
    </submittedName>
</protein>
<evidence type="ECO:0000313" key="1">
    <source>
        <dbReference type="EMBL" id="SDI11293.1"/>
    </source>
</evidence>
<dbReference type="Pfam" id="PF14026">
    <property type="entry name" value="SCO4226-like"/>
    <property type="match status" value="1"/>
</dbReference>
<proteinExistence type="predicted"/>
<dbReference type="AlphaFoldDB" id="A0A1G8HXC5"/>
<reference evidence="2" key="1">
    <citation type="submission" date="2016-10" db="EMBL/GenBank/DDBJ databases">
        <authorList>
            <person name="Varghese N."/>
            <person name="Submissions S."/>
        </authorList>
    </citation>
    <scope>NUCLEOTIDE SEQUENCE [LARGE SCALE GENOMIC DNA]</scope>
    <source>
        <strain evidence="2">Gh-67</strain>
    </source>
</reference>
<organism evidence="1 2">
    <name type="scientific">Mucilaginibacter gossypii</name>
    <dbReference type="NCBI Taxonomy" id="551996"/>
    <lineage>
        <taxon>Bacteria</taxon>
        <taxon>Pseudomonadati</taxon>
        <taxon>Bacteroidota</taxon>
        <taxon>Sphingobacteriia</taxon>
        <taxon>Sphingobacteriales</taxon>
        <taxon>Sphingobacteriaceae</taxon>
        <taxon>Mucilaginibacter</taxon>
    </lineage>
</organism>